<dbReference type="EMBL" id="CP060139">
    <property type="protein sequence ID" value="QNR23905.1"/>
    <property type="molecule type" value="Genomic_DNA"/>
</dbReference>
<dbReference type="KEGG" id="chyd:H4K34_16235"/>
<keyword evidence="3" id="KW-1185">Reference proteome</keyword>
<name>A0A7H0VDV7_9FLAO</name>
<keyword evidence="1" id="KW-0472">Membrane</keyword>
<keyword evidence="1" id="KW-0812">Transmembrane</keyword>
<evidence type="ECO:0000313" key="3">
    <source>
        <dbReference type="Proteomes" id="UP000516305"/>
    </source>
</evidence>
<feature type="transmembrane region" description="Helical" evidence="1">
    <location>
        <begin position="31"/>
        <end position="48"/>
    </location>
</feature>
<reference evidence="2 3" key="1">
    <citation type="submission" date="2020-08" db="EMBL/GenBank/DDBJ databases">
        <title>Croceimicrobium hydrocarbonivorans gen. nov., sp. nov., a novel marine bacterium isolated from a bacterial consortium that degrades polyethylene terephthalate.</title>
        <authorList>
            <person name="Liu R."/>
        </authorList>
    </citation>
    <scope>NUCLEOTIDE SEQUENCE [LARGE SCALE GENOMIC DNA]</scope>
    <source>
        <strain evidence="2 3">A20-9</strain>
    </source>
</reference>
<evidence type="ECO:0000256" key="1">
    <source>
        <dbReference type="SAM" id="Phobius"/>
    </source>
</evidence>
<dbReference type="Proteomes" id="UP000516305">
    <property type="component" value="Chromosome"/>
</dbReference>
<feature type="transmembrane region" description="Helical" evidence="1">
    <location>
        <begin position="54"/>
        <end position="73"/>
    </location>
</feature>
<dbReference type="AlphaFoldDB" id="A0A7H0VDV7"/>
<accession>A0A7H0VDV7</accession>
<sequence>MSFSQTNTALKEDSVVDPDSLELIKEFRRDLYLRMALFLAVVAIALISDKWPNAIWVVPILWILIEPLVKGLFYNWLLIDLSIDEEEISFHYYSFLFGKHSWVLKTADYQDISMAFKKREKLTIHFKEENGSSEQDFLFLSKPWSMLNQKIMDLKALKK</sequence>
<proteinExistence type="predicted"/>
<keyword evidence="1" id="KW-1133">Transmembrane helix</keyword>
<gene>
    <name evidence="2" type="ORF">H4K34_16235</name>
</gene>
<protein>
    <submittedName>
        <fullName evidence="2">Uncharacterized protein</fullName>
    </submittedName>
</protein>
<dbReference type="RefSeq" id="WP_210758441.1">
    <property type="nucleotide sequence ID" value="NZ_CP060139.1"/>
</dbReference>
<organism evidence="2 3">
    <name type="scientific">Croceimicrobium hydrocarbonivorans</name>
    <dbReference type="NCBI Taxonomy" id="2761580"/>
    <lineage>
        <taxon>Bacteria</taxon>
        <taxon>Pseudomonadati</taxon>
        <taxon>Bacteroidota</taxon>
        <taxon>Flavobacteriia</taxon>
        <taxon>Flavobacteriales</taxon>
        <taxon>Owenweeksiaceae</taxon>
        <taxon>Croceimicrobium</taxon>
    </lineage>
</organism>
<evidence type="ECO:0000313" key="2">
    <source>
        <dbReference type="EMBL" id="QNR23905.1"/>
    </source>
</evidence>